<keyword evidence="4 7" id="KW-0812">Transmembrane</keyword>
<keyword evidence="5 7" id="KW-1133">Transmembrane helix</keyword>
<comment type="subcellular location">
    <subcellularLocation>
        <location evidence="1 7">Cell membrane</location>
        <topology evidence="1 7">Multi-pass membrane protein</topology>
    </subcellularLocation>
</comment>
<feature type="transmembrane region" description="Helical" evidence="7">
    <location>
        <begin position="73"/>
        <end position="90"/>
    </location>
</feature>
<dbReference type="Proteomes" id="UP000669605">
    <property type="component" value="Unassembled WGS sequence"/>
</dbReference>
<accession>A0ABX1QPT1</accession>
<dbReference type="CDD" id="cd06261">
    <property type="entry name" value="TM_PBP2"/>
    <property type="match status" value="1"/>
</dbReference>
<evidence type="ECO:0000256" key="1">
    <source>
        <dbReference type="ARBA" id="ARBA00004651"/>
    </source>
</evidence>
<keyword evidence="2 7" id="KW-0813">Transport</keyword>
<comment type="caution">
    <text evidence="9">The sequence shown here is derived from an EMBL/GenBank/DDBJ whole genome shotgun (WGS) entry which is preliminary data.</text>
</comment>
<evidence type="ECO:0000256" key="2">
    <source>
        <dbReference type="ARBA" id="ARBA00022448"/>
    </source>
</evidence>
<dbReference type="InterPro" id="IPR035906">
    <property type="entry name" value="MetI-like_sf"/>
</dbReference>
<evidence type="ECO:0000313" key="10">
    <source>
        <dbReference type="Proteomes" id="UP000669605"/>
    </source>
</evidence>
<keyword evidence="6 7" id="KW-0472">Membrane</keyword>
<evidence type="ECO:0000256" key="6">
    <source>
        <dbReference type="ARBA" id="ARBA00023136"/>
    </source>
</evidence>
<dbReference type="InterPro" id="IPR000515">
    <property type="entry name" value="MetI-like"/>
</dbReference>
<keyword evidence="3" id="KW-1003">Cell membrane</keyword>
<keyword evidence="10" id="KW-1185">Reference proteome</keyword>
<dbReference type="PANTHER" id="PTHR47737:SF1">
    <property type="entry name" value="GLYCINE BETAINE_PROLINE BETAINE TRANSPORT SYSTEM PERMEASE PROTEIN PROW"/>
    <property type="match status" value="1"/>
</dbReference>
<proteinExistence type="inferred from homology"/>
<dbReference type="PANTHER" id="PTHR47737">
    <property type="entry name" value="GLYCINE BETAINE/PROLINE BETAINE TRANSPORT SYSTEM PERMEASE PROTEIN PROW"/>
    <property type="match status" value="1"/>
</dbReference>
<evidence type="ECO:0000256" key="7">
    <source>
        <dbReference type="RuleBase" id="RU363032"/>
    </source>
</evidence>
<comment type="similarity">
    <text evidence="7">Belongs to the binding-protein-dependent transport system permease family.</text>
</comment>
<feature type="transmembrane region" description="Helical" evidence="7">
    <location>
        <begin position="46"/>
        <end position="66"/>
    </location>
</feature>
<name>A0ABX1QPT1_9PROT</name>
<dbReference type="SUPFAM" id="SSF161098">
    <property type="entry name" value="MetI-like"/>
    <property type="match status" value="1"/>
</dbReference>
<dbReference type="Pfam" id="PF00528">
    <property type="entry name" value="BPD_transp_1"/>
    <property type="match status" value="1"/>
</dbReference>
<dbReference type="RefSeq" id="WP_169116100.1">
    <property type="nucleotide sequence ID" value="NZ_JAAAUB010000010.1"/>
</dbReference>
<evidence type="ECO:0000256" key="5">
    <source>
        <dbReference type="ARBA" id="ARBA00022989"/>
    </source>
</evidence>
<feature type="transmembrane region" description="Helical" evidence="7">
    <location>
        <begin position="143"/>
        <end position="171"/>
    </location>
</feature>
<feature type="transmembrane region" description="Helical" evidence="7">
    <location>
        <begin position="224"/>
        <end position="246"/>
    </location>
</feature>
<gene>
    <name evidence="9" type="ORF">GV368_07680</name>
</gene>
<evidence type="ECO:0000256" key="3">
    <source>
        <dbReference type="ARBA" id="ARBA00022475"/>
    </source>
</evidence>
<evidence type="ECO:0000313" key="9">
    <source>
        <dbReference type="EMBL" id="NMH16975.1"/>
    </source>
</evidence>
<protein>
    <submittedName>
        <fullName evidence="9">ABC transporter permease subunit</fullName>
    </submittedName>
</protein>
<reference evidence="9 10" key="1">
    <citation type="journal article" date="2020" name="Curr. Microbiol.">
        <title>Tepidiphilus baoligensis sp. nov., a Novel Bacterium of the Family Hydrogenophilaceae Isolated from an Oil Reservoir.</title>
        <authorList>
            <person name="Zhang X."/>
            <person name="Wang G."/>
            <person name="Ma X."/>
            <person name="Yu J."/>
            <person name="You J."/>
            <person name="Xue Y."/>
            <person name="Ma Y."/>
        </authorList>
    </citation>
    <scope>NUCLEOTIDE SEQUENCE [LARGE SCALE GENOMIC DNA]</scope>
    <source>
        <strain evidence="9 10">B18-69</strain>
    </source>
</reference>
<feature type="domain" description="ABC transmembrane type-1" evidence="8">
    <location>
        <begin position="96"/>
        <end position="275"/>
    </location>
</feature>
<dbReference type="EMBL" id="JAAAUB010000010">
    <property type="protein sequence ID" value="NMH16975.1"/>
    <property type="molecule type" value="Genomic_DNA"/>
</dbReference>
<organism evidence="9 10">
    <name type="scientific">Tepidiphilus baoligensis</name>
    <dbReference type="NCBI Taxonomy" id="2698687"/>
    <lineage>
        <taxon>Bacteria</taxon>
        <taxon>Pseudomonadati</taxon>
        <taxon>Pseudomonadota</taxon>
        <taxon>Hydrogenophilia</taxon>
        <taxon>Hydrogenophilales</taxon>
        <taxon>Hydrogenophilaceae</taxon>
        <taxon>Tepidiphilus</taxon>
    </lineage>
</organism>
<feature type="transmembrane region" description="Helical" evidence="7">
    <location>
        <begin position="258"/>
        <end position="275"/>
    </location>
</feature>
<dbReference type="PROSITE" id="PS50928">
    <property type="entry name" value="ABC_TM1"/>
    <property type="match status" value="1"/>
</dbReference>
<sequence>MKEFAPIPLGEWVSDGIDRLTREYATAFDSISFVIYELIDALQSGLHAIPAPWFIVLLSLLAVLAAGWRRPGSWGLGLFTLVGLGLVWNLRLWDDLITTLSLVLASEALVLLVGIPLGIASAKSAMVERILRPVLDVMQTMPAFVYLVPAVIFFGLGLVPGVISTTIFALPPLIRLTSLGIRQVPRELVEAALAFGATWWQLLTKVQVPVALPAIMAGVNQSIMLGLSMVVIAAMIGAGGLGNVVLEGITQLDVGKGFVGGLAVVILAIVLDRITQSMGKIYQQKGKPR</sequence>
<dbReference type="Gene3D" id="1.10.3720.10">
    <property type="entry name" value="MetI-like"/>
    <property type="match status" value="1"/>
</dbReference>
<evidence type="ECO:0000259" key="8">
    <source>
        <dbReference type="PROSITE" id="PS50928"/>
    </source>
</evidence>
<evidence type="ECO:0000256" key="4">
    <source>
        <dbReference type="ARBA" id="ARBA00022692"/>
    </source>
</evidence>
<feature type="transmembrane region" description="Helical" evidence="7">
    <location>
        <begin position="96"/>
        <end position="122"/>
    </location>
</feature>